<dbReference type="InterPro" id="IPR024925">
    <property type="entry name" value="Malonyl_CoA-ACP_transAc"/>
</dbReference>
<comment type="catalytic activity">
    <reaction evidence="5 6">
        <text>holo-[ACP] + malonyl-CoA = malonyl-[ACP] + CoA</text>
        <dbReference type="Rhea" id="RHEA:41792"/>
        <dbReference type="Rhea" id="RHEA-COMP:9623"/>
        <dbReference type="Rhea" id="RHEA-COMP:9685"/>
        <dbReference type="ChEBI" id="CHEBI:57287"/>
        <dbReference type="ChEBI" id="CHEBI:57384"/>
        <dbReference type="ChEBI" id="CHEBI:64479"/>
        <dbReference type="ChEBI" id="CHEBI:78449"/>
        <dbReference type="EC" id="2.3.1.39"/>
    </reaction>
</comment>
<dbReference type="SUPFAM" id="SSF52151">
    <property type="entry name" value="FabD/lysophospholipase-like"/>
    <property type="match status" value="1"/>
</dbReference>
<dbReference type="PIRSF" id="PIRSF000446">
    <property type="entry name" value="Mct"/>
    <property type="match status" value="1"/>
</dbReference>
<dbReference type="InterPro" id="IPR016036">
    <property type="entry name" value="Malonyl_transacylase_ACP-bd"/>
</dbReference>
<evidence type="ECO:0000256" key="7">
    <source>
        <dbReference type="PIRSR" id="PIRSR000446-1"/>
    </source>
</evidence>
<dbReference type="InterPro" id="IPR001227">
    <property type="entry name" value="Ac_transferase_dom_sf"/>
</dbReference>
<evidence type="ECO:0000256" key="2">
    <source>
        <dbReference type="ARBA" id="ARBA00018953"/>
    </source>
</evidence>
<feature type="domain" description="Malonyl-CoA:ACP transacylase (MAT)" evidence="8">
    <location>
        <begin position="6"/>
        <end position="306"/>
    </location>
</feature>
<evidence type="ECO:0000256" key="5">
    <source>
        <dbReference type="ARBA" id="ARBA00048462"/>
    </source>
</evidence>
<protein>
    <recommendedName>
        <fullName evidence="2 6">Malonyl CoA-acyl carrier protein transacylase</fullName>
        <ecNumber evidence="1 6">2.3.1.39</ecNumber>
    </recommendedName>
</protein>
<name>A0A2S9H4B9_9BURK</name>
<dbReference type="EMBL" id="PUGF01000002">
    <property type="protein sequence ID" value="PRC94726.1"/>
    <property type="molecule type" value="Genomic_DNA"/>
</dbReference>
<dbReference type="RefSeq" id="WP_105530430.1">
    <property type="nucleotide sequence ID" value="NZ_PUGF01000002.1"/>
</dbReference>
<organism evidence="9 10">
    <name type="scientific">Solimicrobium silvestre</name>
    <dbReference type="NCBI Taxonomy" id="2099400"/>
    <lineage>
        <taxon>Bacteria</taxon>
        <taxon>Pseudomonadati</taxon>
        <taxon>Pseudomonadota</taxon>
        <taxon>Betaproteobacteria</taxon>
        <taxon>Burkholderiales</taxon>
        <taxon>Oxalobacteraceae</taxon>
        <taxon>Solimicrobium</taxon>
    </lineage>
</organism>
<dbReference type="GO" id="GO:0005829">
    <property type="term" value="C:cytosol"/>
    <property type="evidence" value="ECO:0007669"/>
    <property type="project" value="TreeGrafter"/>
</dbReference>
<evidence type="ECO:0000313" key="10">
    <source>
        <dbReference type="Proteomes" id="UP000237839"/>
    </source>
</evidence>
<dbReference type="Gene3D" id="3.30.70.250">
    <property type="entry name" value="Malonyl-CoA ACP transacylase, ACP-binding"/>
    <property type="match status" value="1"/>
</dbReference>
<dbReference type="PANTHER" id="PTHR42681">
    <property type="entry name" value="MALONYL-COA-ACYL CARRIER PROTEIN TRANSACYLASE, MITOCHONDRIAL"/>
    <property type="match status" value="1"/>
</dbReference>
<dbReference type="SMART" id="SM00827">
    <property type="entry name" value="PKS_AT"/>
    <property type="match status" value="1"/>
</dbReference>
<dbReference type="Proteomes" id="UP000237839">
    <property type="component" value="Unassembled WGS sequence"/>
</dbReference>
<proteinExistence type="inferred from homology"/>
<dbReference type="Gene3D" id="3.40.366.10">
    <property type="entry name" value="Malonyl-Coenzyme A Acyl Carrier Protein, domain 2"/>
    <property type="match status" value="1"/>
</dbReference>
<dbReference type="PANTHER" id="PTHR42681:SF1">
    <property type="entry name" value="MALONYL-COA-ACYL CARRIER PROTEIN TRANSACYLASE, MITOCHONDRIAL"/>
    <property type="match status" value="1"/>
</dbReference>
<dbReference type="GO" id="GO:0006633">
    <property type="term" value="P:fatty acid biosynthetic process"/>
    <property type="evidence" value="ECO:0007669"/>
    <property type="project" value="TreeGrafter"/>
</dbReference>
<accession>A0A2S9H4B9</accession>
<evidence type="ECO:0000313" key="9">
    <source>
        <dbReference type="EMBL" id="PRC94726.1"/>
    </source>
</evidence>
<dbReference type="GO" id="GO:0004314">
    <property type="term" value="F:[acyl-carrier-protein] S-malonyltransferase activity"/>
    <property type="evidence" value="ECO:0007669"/>
    <property type="project" value="UniProtKB-EC"/>
</dbReference>
<dbReference type="OrthoDB" id="9808564at2"/>
<evidence type="ECO:0000256" key="1">
    <source>
        <dbReference type="ARBA" id="ARBA00013258"/>
    </source>
</evidence>
<evidence type="ECO:0000256" key="6">
    <source>
        <dbReference type="PIRNR" id="PIRNR000446"/>
    </source>
</evidence>
<keyword evidence="10" id="KW-1185">Reference proteome</keyword>
<gene>
    <name evidence="9" type="ORF">S2091_0729</name>
</gene>
<comment type="similarity">
    <text evidence="6">Belongs to the fabD family.</text>
</comment>
<evidence type="ECO:0000256" key="4">
    <source>
        <dbReference type="ARBA" id="ARBA00023315"/>
    </source>
</evidence>
<dbReference type="InterPro" id="IPR050858">
    <property type="entry name" value="Mal-CoA-ACP_Trans/PKS_FabD"/>
</dbReference>
<dbReference type="AlphaFoldDB" id="A0A2S9H4B9"/>
<dbReference type="SUPFAM" id="SSF55048">
    <property type="entry name" value="Probable ACP-binding domain of malonyl-CoA ACP transacylase"/>
    <property type="match status" value="1"/>
</dbReference>
<evidence type="ECO:0000256" key="3">
    <source>
        <dbReference type="ARBA" id="ARBA00022679"/>
    </source>
</evidence>
<dbReference type="InterPro" id="IPR016035">
    <property type="entry name" value="Acyl_Trfase/lysoPLipase"/>
</dbReference>
<feature type="active site" evidence="7">
    <location>
        <position position="86"/>
    </location>
</feature>
<feature type="active site" evidence="7">
    <location>
        <position position="195"/>
    </location>
</feature>
<keyword evidence="4 6" id="KW-0012">Acyltransferase</keyword>
<dbReference type="EC" id="2.3.1.39" evidence="1 6"/>
<keyword evidence="3 6" id="KW-0808">Transferase</keyword>
<comment type="caution">
    <text evidence="9">The sequence shown here is derived from an EMBL/GenBank/DDBJ whole genome shotgun (WGS) entry which is preliminary data.</text>
</comment>
<evidence type="ECO:0000259" key="8">
    <source>
        <dbReference type="SMART" id="SM00827"/>
    </source>
</evidence>
<dbReference type="InterPro" id="IPR014043">
    <property type="entry name" value="Acyl_transferase_dom"/>
</dbReference>
<sequence>MSLLFMYPGQGAQRTGMLHKLPDTIEVDDTLSQSSEILGYDCQLLDSATALESTHSVQLCLLIVGVAMTRVFAANGIVPNMVVGLSIGAFPAAVAAGVLTFSDAIRLVQLRSRLMENAYPVGFGMAAINGLDKFELERIIEKFHSSSTPVYLANLNAQKKLVVSGLKLTLDKVMQQALHSGASNALHLAVNVPSHCPLFETAAKQMQTSIDSILLQRPGLKYLSANAARSLFDPQLIGIDLAANMARQVHWFETLRLAQELGAQLAFEMPTGTVLTELATAQWSDGTALACDTSRLDTLIALAKRLQSREQ</sequence>
<reference evidence="9 10" key="1">
    <citation type="submission" date="2018-02" db="EMBL/GenBank/DDBJ databases">
        <title>Solimicrobium silvestre gen. nov., sp. nov., isolated from alpine forest soil.</title>
        <authorList>
            <person name="Margesin R."/>
            <person name="Albuquerque L."/>
            <person name="Zhang D.-C."/>
            <person name="Froufe H.J.C."/>
            <person name="Severino R."/>
            <person name="Roxo I."/>
            <person name="Egas C."/>
            <person name="Da Costa M.S."/>
        </authorList>
    </citation>
    <scope>NUCLEOTIDE SEQUENCE [LARGE SCALE GENOMIC DNA]</scope>
    <source>
        <strain evidence="9 10">S20-91</strain>
    </source>
</reference>
<dbReference type="Pfam" id="PF00698">
    <property type="entry name" value="Acyl_transf_1"/>
    <property type="match status" value="1"/>
</dbReference>